<sequence length="308" mass="33940">MRDVSVIAEEIRNGVPEILKTWRAARERAAGEEFDPRFVEEVGRVLIIFTEFLQSPEPIEAFTREGVTRSVVGEISTRQYEIGRDAVDVIEDYAALRRCVWRFVEERVDLSSFDGGQVSRFFIKLMQASDWITESGLRVFDEIAHRHMESALGQAAATDILTGLPGRELFDRRLLPLAVEEHERVALVIFDLAHFSETVASGGITRAREALLRLAKTLEDAAPEEAVRARFGDDEICLILPGASAEEAYHVSEDVLARLEEGPEALPVDAGVAVYPEHGNDAGSLVTAAFRALGMAKRVGGSGIIVAH</sequence>
<dbReference type="GO" id="GO:0071111">
    <property type="term" value="F:cyclic-guanylate-specific phosphodiesterase activity"/>
    <property type="evidence" value="ECO:0007669"/>
    <property type="project" value="InterPro"/>
</dbReference>
<accession>A0A6J4QTS1</accession>
<proteinExistence type="predicted"/>
<dbReference type="SUPFAM" id="SSF55073">
    <property type="entry name" value="Nucleotide cyclase"/>
    <property type="match status" value="1"/>
</dbReference>
<dbReference type="InterPro" id="IPR029787">
    <property type="entry name" value="Nucleotide_cyclase"/>
</dbReference>
<reference evidence="2" key="1">
    <citation type="submission" date="2020-02" db="EMBL/GenBank/DDBJ databases">
        <authorList>
            <person name="Meier V. D."/>
        </authorList>
    </citation>
    <scope>NUCLEOTIDE SEQUENCE</scope>
    <source>
        <strain evidence="2">AVDCRST_MAG37</strain>
    </source>
</reference>
<evidence type="ECO:0000259" key="1">
    <source>
        <dbReference type="PROSITE" id="PS50887"/>
    </source>
</evidence>
<name>A0A6J4QTS1_9ACTN</name>
<dbReference type="NCBIfam" id="TIGR00254">
    <property type="entry name" value="GGDEF"/>
    <property type="match status" value="1"/>
</dbReference>
<dbReference type="PROSITE" id="PS50887">
    <property type="entry name" value="GGDEF"/>
    <property type="match status" value="1"/>
</dbReference>
<dbReference type="SMART" id="SM00267">
    <property type="entry name" value="GGDEF"/>
    <property type="match status" value="1"/>
</dbReference>
<dbReference type="Pfam" id="PF00990">
    <property type="entry name" value="GGDEF"/>
    <property type="match status" value="1"/>
</dbReference>
<dbReference type="InterPro" id="IPR043128">
    <property type="entry name" value="Rev_trsase/Diguanyl_cyclase"/>
</dbReference>
<gene>
    <name evidence="2" type="ORF">AVDCRST_MAG37-2850</name>
</gene>
<dbReference type="PANTHER" id="PTHR33121">
    <property type="entry name" value="CYCLIC DI-GMP PHOSPHODIESTERASE PDEF"/>
    <property type="match status" value="1"/>
</dbReference>
<protein>
    <recommendedName>
        <fullName evidence="1">GGDEF domain-containing protein</fullName>
    </recommendedName>
</protein>
<dbReference type="Gene3D" id="3.30.70.270">
    <property type="match status" value="1"/>
</dbReference>
<dbReference type="AlphaFoldDB" id="A0A6J4QTS1"/>
<evidence type="ECO:0000313" key="2">
    <source>
        <dbReference type="EMBL" id="CAA9455074.1"/>
    </source>
</evidence>
<dbReference type="CDD" id="cd01949">
    <property type="entry name" value="GGDEF"/>
    <property type="match status" value="1"/>
</dbReference>
<feature type="domain" description="GGDEF" evidence="1">
    <location>
        <begin position="183"/>
        <end position="308"/>
    </location>
</feature>
<organism evidence="2">
    <name type="scientific">uncultured Rubrobacteraceae bacterium</name>
    <dbReference type="NCBI Taxonomy" id="349277"/>
    <lineage>
        <taxon>Bacteria</taxon>
        <taxon>Bacillati</taxon>
        <taxon>Actinomycetota</taxon>
        <taxon>Rubrobacteria</taxon>
        <taxon>Rubrobacterales</taxon>
        <taxon>Rubrobacteraceae</taxon>
        <taxon>environmental samples</taxon>
    </lineage>
</organism>
<dbReference type="InterPro" id="IPR000160">
    <property type="entry name" value="GGDEF_dom"/>
</dbReference>
<dbReference type="InterPro" id="IPR050706">
    <property type="entry name" value="Cyclic-di-GMP_PDE-like"/>
</dbReference>
<dbReference type="EMBL" id="CADCVD010000147">
    <property type="protein sequence ID" value="CAA9455074.1"/>
    <property type="molecule type" value="Genomic_DNA"/>
</dbReference>
<dbReference type="PANTHER" id="PTHR33121:SF79">
    <property type="entry name" value="CYCLIC DI-GMP PHOSPHODIESTERASE PDED-RELATED"/>
    <property type="match status" value="1"/>
</dbReference>